<dbReference type="SUPFAM" id="SSF88659">
    <property type="entry name" value="Sigma3 and sigma4 domains of RNA polymerase sigma factors"/>
    <property type="match status" value="1"/>
</dbReference>
<dbReference type="RefSeq" id="WP_119749617.1">
    <property type="nucleotide sequence ID" value="NZ_QZCG01000008.1"/>
</dbReference>
<protein>
    <submittedName>
        <fullName evidence="1">RNA polymerase subunit sigma-70</fullName>
    </submittedName>
</protein>
<proteinExistence type="predicted"/>
<evidence type="ECO:0000313" key="2">
    <source>
        <dbReference type="Proteomes" id="UP000284202"/>
    </source>
</evidence>
<comment type="caution">
    <text evidence="1">The sequence shown here is derived from an EMBL/GenBank/DDBJ whole genome shotgun (WGS) entry which is preliminary data.</text>
</comment>
<organism evidence="1 2">
    <name type="scientific">Paracoccus onubensis</name>
    <dbReference type="NCBI Taxonomy" id="1675788"/>
    <lineage>
        <taxon>Bacteria</taxon>
        <taxon>Pseudomonadati</taxon>
        <taxon>Pseudomonadota</taxon>
        <taxon>Alphaproteobacteria</taxon>
        <taxon>Rhodobacterales</taxon>
        <taxon>Paracoccaceae</taxon>
        <taxon>Paracoccus</taxon>
    </lineage>
</organism>
<dbReference type="InterPro" id="IPR013324">
    <property type="entry name" value="RNA_pol_sigma_r3/r4-like"/>
</dbReference>
<dbReference type="Proteomes" id="UP000284202">
    <property type="component" value="Unassembled WGS sequence"/>
</dbReference>
<reference evidence="2" key="1">
    <citation type="submission" date="2018-09" db="EMBL/GenBank/DDBJ databases">
        <title>Acidovorax cavernicola nov. sp. isolated from Gruta de las Maravillas (Aracena, Spain).</title>
        <authorList>
            <person name="Jurado V."/>
            <person name="Gutierrez-Patricio S."/>
            <person name="Gonzalez-Pimentel J.L."/>
            <person name="Miller A.Z."/>
            <person name="Laiz L."/>
            <person name="Saiz-Jimenez C."/>
        </authorList>
    </citation>
    <scope>NUCLEOTIDE SEQUENCE [LARGE SCALE GENOMIC DNA]</scope>
    <source>
        <strain evidence="2">1011MAR3C25</strain>
    </source>
</reference>
<evidence type="ECO:0000313" key="1">
    <source>
        <dbReference type="EMBL" id="RJE84596.1"/>
    </source>
</evidence>
<gene>
    <name evidence="1" type="ORF">D3P04_13195</name>
</gene>
<sequence length="430" mass="47912">MSSANKNHSARPPHAHRVREIAALDIPGGGQVVVQGNHVFVGHMKPPHGTTIIDVTDRTCPRIVARIRLDDDSSHTHKVRVIGDLMITNVEQNDRHAKRRANAIPGAEAALRKELGRDPDETEIAARIGAEASDMARLRIMTGQIYNEGGFRLWDISDRTNPRLLTHHRTGGVGVHRFDADERHAYISTEMDGYKGNVLVVYDITKPARPVEIGRWWLPGQHLAGGERPTWTGLRHRLHHAMKCGDELWAAVWHAGFQVIDARDLAQMKTIGSYDYHPAVPEPTHTAMPFEQQIGGRRVAAVIDEEHDHLHGRLHGFLWLFDVTDLGNMKPLSIFSLDESASPYSRSPGRFGAHQFYERLDGTLIYAAWFSGGLRIIDAADPELPVEVGYFVPEPMGDEPAPQSNDVAVGDDGTIYLLDRNRGLSILTFE</sequence>
<dbReference type="OrthoDB" id="8375at2"/>
<accession>A0A418SUD0</accession>
<dbReference type="SUPFAM" id="SSF101908">
    <property type="entry name" value="Putative isomerase YbhE"/>
    <property type="match status" value="1"/>
</dbReference>
<dbReference type="AlphaFoldDB" id="A0A418SUD0"/>
<name>A0A418SUD0_9RHOB</name>
<keyword evidence="2" id="KW-1185">Reference proteome</keyword>
<dbReference type="EMBL" id="QZCG01000008">
    <property type="protein sequence ID" value="RJE84596.1"/>
    <property type="molecule type" value="Genomic_DNA"/>
</dbReference>